<reference evidence="2" key="1">
    <citation type="submission" date="2022-07" db="EMBL/GenBank/DDBJ databases">
        <authorList>
            <person name="Macas J."/>
            <person name="Novak P."/>
            <person name="Neumann P."/>
        </authorList>
    </citation>
    <scope>NUCLEOTIDE SEQUENCE</scope>
</reference>
<feature type="compositionally biased region" description="Basic residues" evidence="1">
    <location>
        <begin position="159"/>
        <end position="171"/>
    </location>
</feature>
<dbReference type="OrthoDB" id="1322385at2759"/>
<protein>
    <submittedName>
        <fullName evidence="2">Uncharacterized protein</fullName>
    </submittedName>
</protein>
<dbReference type="EMBL" id="CAMAPE010000065">
    <property type="protein sequence ID" value="CAH9114474.1"/>
    <property type="molecule type" value="Genomic_DNA"/>
</dbReference>
<proteinExistence type="predicted"/>
<keyword evidence="3" id="KW-1185">Reference proteome</keyword>
<feature type="region of interest" description="Disordered" evidence="1">
    <location>
        <begin position="129"/>
        <end position="198"/>
    </location>
</feature>
<organism evidence="2 3">
    <name type="scientific">Cuscuta europaea</name>
    <name type="common">European dodder</name>
    <dbReference type="NCBI Taxonomy" id="41803"/>
    <lineage>
        <taxon>Eukaryota</taxon>
        <taxon>Viridiplantae</taxon>
        <taxon>Streptophyta</taxon>
        <taxon>Embryophyta</taxon>
        <taxon>Tracheophyta</taxon>
        <taxon>Spermatophyta</taxon>
        <taxon>Magnoliopsida</taxon>
        <taxon>eudicotyledons</taxon>
        <taxon>Gunneridae</taxon>
        <taxon>Pentapetalae</taxon>
        <taxon>asterids</taxon>
        <taxon>lamiids</taxon>
        <taxon>Solanales</taxon>
        <taxon>Convolvulaceae</taxon>
        <taxon>Cuscuteae</taxon>
        <taxon>Cuscuta</taxon>
        <taxon>Cuscuta subgen. Cuscuta</taxon>
    </lineage>
</organism>
<dbReference type="AlphaFoldDB" id="A0A9P0ZXK4"/>
<evidence type="ECO:0000256" key="1">
    <source>
        <dbReference type="SAM" id="MobiDB-lite"/>
    </source>
</evidence>
<sequence>MTVKTSSNPLSEQMGEGALPRENVQFSIIKGTAIMHGTVDPKEFLIGATPQLDKAALSRYEDDALESKILRASLTACIGLGEQIRRVENLRLQKVQSDETLKKLVMENAAVVRQMARLEETLRQTTEGWSRSWRLPGKRPGPRARPKLRRPLSKMPRLLQRKSRQSRKRSSPRLGGMSLPPSSLMVGKPRSKSNGWPR</sequence>
<feature type="compositionally biased region" description="Basic residues" evidence="1">
    <location>
        <begin position="136"/>
        <end position="152"/>
    </location>
</feature>
<name>A0A9P0ZXK4_CUSEU</name>
<gene>
    <name evidence="2" type="ORF">CEURO_LOCUS20381</name>
</gene>
<accession>A0A9P0ZXK4</accession>
<comment type="caution">
    <text evidence="2">The sequence shown here is derived from an EMBL/GenBank/DDBJ whole genome shotgun (WGS) entry which is preliminary data.</text>
</comment>
<dbReference type="Proteomes" id="UP001152484">
    <property type="component" value="Unassembled WGS sequence"/>
</dbReference>
<evidence type="ECO:0000313" key="3">
    <source>
        <dbReference type="Proteomes" id="UP001152484"/>
    </source>
</evidence>
<evidence type="ECO:0000313" key="2">
    <source>
        <dbReference type="EMBL" id="CAH9114474.1"/>
    </source>
</evidence>